<dbReference type="CDD" id="cd06588">
    <property type="entry name" value="PhnB_like"/>
    <property type="match status" value="1"/>
</dbReference>
<dbReference type="PATRIC" id="fig|1423774.3.peg.2053"/>
<dbReference type="SUPFAM" id="SSF54593">
    <property type="entry name" value="Glyoxalase/Bleomycin resistance protein/Dihydroxybiphenyl dioxygenase"/>
    <property type="match status" value="1"/>
</dbReference>
<proteinExistence type="predicted"/>
<dbReference type="EMBL" id="AZFV01000040">
    <property type="protein sequence ID" value="KRM14425.1"/>
    <property type="molecule type" value="Genomic_DNA"/>
</dbReference>
<evidence type="ECO:0000313" key="3">
    <source>
        <dbReference type="Proteomes" id="UP000051302"/>
    </source>
</evidence>
<dbReference type="PANTHER" id="PTHR33990:SF5">
    <property type="entry name" value="PHNB-LIKE DOMAIN-CONTAINING PROTEIN"/>
    <property type="match status" value="1"/>
</dbReference>
<name>A0A0R1WFD6_9LACO</name>
<feature type="domain" description="PhnB-like" evidence="1">
    <location>
        <begin position="7"/>
        <end position="143"/>
    </location>
</feature>
<comment type="caution">
    <text evidence="2">The sequence shown here is derived from an EMBL/GenBank/DDBJ whole genome shotgun (WGS) entry which is preliminary data.</text>
</comment>
<dbReference type="Gene3D" id="3.10.180.10">
    <property type="entry name" value="2,3-Dihydroxybiphenyl 1,2-Dioxygenase, domain 1"/>
    <property type="match status" value="1"/>
</dbReference>
<evidence type="ECO:0000313" key="2">
    <source>
        <dbReference type="EMBL" id="KRM14425.1"/>
    </source>
</evidence>
<dbReference type="InterPro" id="IPR029068">
    <property type="entry name" value="Glyas_Bleomycin-R_OHBP_Dase"/>
</dbReference>
<sequence length="158" mass="17746">MIPMQSQIYPYLAFKNAKEAIEYYQAVFGATEVYRLSPQAEQASQFNIPEGTDLDNLTMHAGFTILGMKIECSDAFNGNAEPSGQVSLLLDINSENPESAQAADDFYKHLEESQQVDITMPFAEQFWGGKMGGFTDKYGINWMLHTSPWSKSQDHQTD</sequence>
<dbReference type="InterPro" id="IPR028973">
    <property type="entry name" value="PhnB-like"/>
</dbReference>
<dbReference type="Proteomes" id="UP000051302">
    <property type="component" value="Unassembled WGS sequence"/>
</dbReference>
<gene>
    <name evidence="2" type="ORF">FD31_GL001975</name>
</gene>
<evidence type="ECO:0000259" key="1">
    <source>
        <dbReference type="Pfam" id="PF06983"/>
    </source>
</evidence>
<keyword evidence="3" id="KW-1185">Reference proteome</keyword>
<dbReference type="AlphaFoldDB" id="A0A0R1WFD6"/>
<organism evidence="2 3">
    <name type="scientific">Companilactobacillus nantensis DSM 16982</name>
    <dbReference type="NCBI Taxonomy" id="1423774"/>
    <lineage>
        <taxon>Bacteria</taxon>
        <taxon>Bacillati</taxon>
        <taxon>Bacillota</taxon>
        <taxon>Bacilli</taxon>
        <taxon>Lactobacillales</taxon>
        <taxon>Lactobacillaceae</taxon>
        <taxon>Companilactobacillus</taxon>
    </lineage>
</organism>
<dbReference type="PANTHER" id="PTHR33990">
    <property type="entry name" value="PROTEIN YJDN-RELATED"/>
    <property type="match status" value="1"/>
</dbReference>
<dbReference type="Pfam" id="PF06983">
    <property type="entry name" value="3-dmu-9_3-mt"/>
    <property type="match status" value="1"/>
</dbReference>
<protein>
    <recommendedName>
        <fullName evidence="1">PhnB-like domain-containing protein</fullName>
    </recommendedName>
</protein>
<accession>A0A0R1WFD6</accession>
<reference evidence="2 3" key="1">
    <citation type="journal article" date="2015" name="Genome Announc.">
        <title>Expanding the biotechnology potential of lactobacilli through comparative genomics of 213 strains and associated genera.</title>
        <authorList>
            <person name="Sun Z."/>
            <person name="Harris H.M."/>
            <person name="McCann A."/>
            <person name="Guo C."/>
            <person name="Argimon S."/>
            <person name="Zhang W."/>
            <person name="Yang X."/>
            <person name="Jeffery I.B."/>
            <person name="Cooney J.C."/>
            <person name="Kagawa T.F."/>
            <person name="Liu W."/>
            <person name="Song Y."/>
            <person name="Salvetti E."/>
            <person name="Wrobel A."/>
            <person name="Rasinkangas P."/>
            <person name="Parkhill J."/>
            <person name="Rea M.C."/>
            <person name="O'Sullivan O."/>
            <person name="Ritari J."/>
            <person name="Douillard F.P."/>
            <person name="Paul Ross R."/>
            <person name="Yang R."/>
            <person name="Briner A.E."/>
            <person name="Felis G.E."/>
            <person name="de Vos W.M."/>
            <person name="Barrangou R."/>
            <person name="Klaenhammer T.R."/>
            <person name="Caufield P.W."/>
            <person name="Cui Y."/>
            <person name="Zhang H."/>
            <person name="O'Toole P.W."/>
        </authorList>
    </citation>
    <scope>NUCLEOTIDE SEQUENCE [LARGE SCALE GENOMIC DNA]</scope>
    <source>
        <strain evidence="2 3">DSM 16982</strain>
    </source>
</reference>
<dbReference type="STRING" id="1423774.FD31_GL001975"/>